<evidence type="ECO:0000313" key="2">
    <source>
        <dbReference type="Proteomes" id="UP000827976"/>
    </source>
</evidence>
<dbReference type="EMBL" id="CM037023">
    <property type="protein sequence ID" value="KAH7665860.1"/>
    <property type="molecule type" value="Genomic_DNA"/>
</dbReference>
<comment type="caution">
    <text evidence="1">The sequence shown here is derived from an EMBL/GenBank/DDBJ whole genome shotgun (WGS) entry which is preliminary data.</text>
</comment>
<keyword evidence="2" id="KW-1185">Reference proteome</keyword>
<gene>
    <name evidence="1" type="ORF">IHE45_13G060400</name>
</gene>
<sequence length="148" mass="16627">MNLDNDIVFLIFQVHCFLHLWFSSFLTVNAPAFPTTAILLLLYFSTFLFFLHSLLPAPPFPALRYAVGFSRSIAIFTSAGLFYATVTILYSSIPLPWEMAQRMITTMLDCLAICTALDMGCKKGILLNSVLMQLKKDGTSERVIELDC</sequence>
<proteinExistence type="predicted"/>
<dbReference type="Proteomes" id="UP000827976">
    <property type="component" value="Chromosome 13"/>
</dbReference>
<protein>
    <submittedName>
        <fullName evidence="1">Uncharacterized protein</fullName>
    </submittedName>
</protein>
<organism evidence="1 2">
    <name type="scientific">Dioscorea alata</name>
    <name type="common">Purple yam</name>
    <dbReference type="NCBI Taxonomy" id="55571"/>
    <lineage>
        <taxon>Eukaryota</taxon>
        <taxon>Viridiplantae</taxon>
        <taxon>Streptophyta</taxon>
        <taxon>Embryophyta</taxon>
        <taxon>Tracheophyta</taxon>
        <taxon>Spermatophyta</taxon>
        <taxon>Magnoliopsida</taxon>
        <taxon>Liliopsida</taxon>
        <taxon>Dioscoreales</taxon>
        <taxon>Dioscoreaceae</taxon>
        <taxon>Dioscorea</taxon>
    </lineage>
</organism>
<accession>A0ACB7UY84</accession>
<name>A0ACB7UY84_DIOAL</name>
<evidence type="ECO:0000313" key="1">
    <source>
        <dbReference type="EMBL" id="KAH7665860.1"/>
    </source>
</evidence>
<reference evidence="2" key="1">
    <citation type="journal article" date="2022" name="Nat. Commun.">
        <title>Chromosome evolution and the genetic basis of agronomically important traits in greater yam.</title>
        <authorList>
            <person name="Bredeson J.V."/>
            <person name="Lyons J.B."/>
            <person name="Oniyinde I.O."/>
            <person name="Okereke N.R."/>
            <person name="Kolade O."/>
            <person name="Nnabue I."/>
            <person name="Nwadili C.O."/>
            <person name="Hribova E."/>
            <person name="Parker M."/>
            <person name="Nwogha J."/>
            <person name="Shu S."/>
            <person name="Carlson J."/>
            <person name="Kariba R."/>
            <person name="Muthemba S."/>
            <person name="Knop K."/>
            <person name="Barton G.J."/>
            <person name="Sherwood A.V."/>
            <person name="Lopez-Montes A."/>
            <person name="Asiedu R."/>
            <person name="Jamnadass R."/>
            <person name="Muchugi A."/>
            <person name="Goodstein D."/>
            <person name="Egesi C.N."/>
            <person name="Featherston J."/>
            <person name="Asfaw A."/>
            <person name="Simpson G.G."/>
            <person name="Dolezel J."/>
            <person name="Hendre P.S."/>
            <person name="Van Deynze A."/>
            <person name="Kumar P.L."/>
            <person name="Obidiegwu J.E."/>
            <person name="Bhattacharjee R."/>
            <person name="Rokhsar D.S."/>
        </authorList>
    </citation>
    <scope>NUCLEOTIDE SEQUENCE [LARGE SCALE GENOMIC DNA]</scope>
    <source>
        <strain evidence="2">cv. TDa95/00328</strain>
    </source>
</reference>